<gene>
    <name evidence="2" type="ORF">IEO21_02198</name>
</gene>
<name>A0A8H7U550_9APHY</name>
<reference evidence="2" key="1">
    <citation type="submission" date="2020-11" db="EMBL/GenBank/DDBJ databases">
        <authorList>
            <person name="Koelle M."/>
            <person name="Horta M.A.C."/>
            <person name="Nowrousian M."/>
            <person name="Ohm R.A."/>
            <person name="Benz P."/>
            <person name="Pilgard A."/>
        </authorList>
    </citation>
    <scope>NUCLEOTIDE SEQUENCE</scope>
    <source>
        <strain evidence="2">FPRL280</strain>
    </source>
</reference>
<accession>A0A8H7U550</accession>
<feature type="compositionally biased region" description="Low complexity" evidence="1">
    <location>
        <begin position="334"/>
        <end position="346"/>
    </location>
</feature>
<evidence type="ECO:0000313" key="2">
    <source>
        <dbReference type="EMBL" id="KAF9819310.1"/>
    </source>
</evidence>
<protein>
    <submittedName>
        <fullName evidence="2">Uncharacterized protein</fullName>
    </submittedName>
</protein>
<feature type="region of interest" description="Disordered" evidence="1">
    <location>
        <begin position="309"/>
        <end position="355"/>
    </location>
</feature>
<dbReference type="AlphaFoldDB" id="A0A8H7U550"/>
<reference evidence="2" key="2">
    <citation type="journal article" name="Front. Microbiol.">
        <title>Degradative Capacity of Two Strains of Rhodonia placenta: From Phenotype to Genotype.</title>
        <authorList>
            <person name="Kolle M."/>
            <person name="Horta M.A.C."/>
            <person name="Nowrousian M."/>
            <person name="Ohm R.A."/>
            <person name="Benz J.P."/>
            <person name="Pilgard A."/>
        </authorList>
    </citation>
    <scope>NUCLEOTIDE SEQUENCE</scope>
    <source>
        <strain evidence="2">FPRL280</strain>
    </source>
</reference>
<evidence type="ECO:0000256" key="1">
    <source>
        <dbReference type="SAM" id="MobiDB-lite"/>
    </source>
</evidence>
<feature type="region of interest" description="Disordered" evidence="1">
    <location>
        <begin position="49"/>
        <end position="82"/>
    </location>
</feature>
<sequence length="355" mass="39059">MYNVKTDIFPPTRWTSVRDQHILTVTAHQAAEPPPLGTYIVVIVPTATTGSRRPSTKRTPRTSRATALPSSQGTPLAARRHTVSRREQAAPIATAIDSHLAGASEEEEATSVGHARVDCMFSCRLMRRATDVWDHRFNARVRGVEALEPSSVTARQQRVALIFRIHDGPAAPFDPQPQGCTCTHGTKASRVKRRLQAAAAVARTGDRKVRPSRPANTSCGRRELALLPENPPRGRTPTRGAARVLGRDTGFARECLSHLPKPKPNDRVFLTTQLPPRQRIQDPETTQTMKSIPCRRLRAGTTYLQRPRTMPRRASAAHGANGGSKHQRLRWSLGARPRSARSPGRSCQPGVKELA</sequence>
<comment type="caution">
    <text evidence="2">The sequence shown here is derived from an EMBL/GenBank/DDBJ whole genome shotgun (WGS) entry which is preliminary data.</text>
</comment>
<dbReference type="EMBL" id="JADOXO010000020">
    <property type="protein sequence ID" value="KAF9819310.1"/>
    <property type="molecule type" value="Genomic_DNA"/>
</dbReference>
<organism evidence="2 3">
    <name type="scientific">Rhodonia placenta</name>
    <dbReference type="NCBI Taxonomy" id="104341"/>
    <lineage>
        <taxon>Eukaryota</taxon>
        <taxon>Fungi</taxon>
        <taxon>Dikarya</taxon>
        <taxon>Basidiomycota</taxon>
        <taxon>Agaricomycotina</taxon>
        <taxon>Agaricomycetes</taxon>
        <taxon>Polyporales</taxon>
        <taxon>Adustoporiaceae</taxon>
        <taxon>Rhodonia</taxon>
    </lineage>
</organism>
<dbReference type="Proteomes" id="UP000639403">
    <property type="component" value="Unassembled WGS sequence"/>
</dbReference>
<proteinExistence type="predicted"/>
<evidence type="ECO:0000313" key="3">
    <source>
        <dbReference type="Proteomes" id="UP000639403"/>
    </source>
</evidence>